<dbReference type="Pfam" id="PF24491">
    <property type="entry name" value="DUF7586"/>
    <property type="match status" value="1"/>
</dbReference>
<dbReference type="Gene3D" id="3.40.710.10">
    <property type="entry name" value="DD-peptidase/beta-lactamase superfamily"/>
    <property type="match status" value="1"/>
</dbReference>
<dbReference type="InterPro" id="IPR012338">
    <property type="entry name" value="Beta-lactam/transpept-like"/>
</dbReference>
<gene>
    <name evidence="3" type="ORF">J2S41_004704</name>
</gene>
<dbReference type="EMBL" id="JAVDYB010000001">
    <property type="protein sequence ID" value="MDR7277926.1"/>
    <property type="molecule type" value="Genomic_DNA"/>
</dbReference>
<evidence type="ECO:0000259" key="2">
    <source>
        <dbReference type="Pfam" id="PF24491"/>
    </source>
</evidence>
<keyword evidence="4" id="KW-1185">Reference proteome</keyword>
<dbReference type="InterPro" id="IPR001466">
    <property type="entry name" value="Beta-lactam-related"/>
</dbReference>
<name>A0AAE3YU51_9ACTN</name>
<dbReference type="InterPro" id="IPR050491">
    <property type="entry name" value="AmpC-like"/>
</dbReference>
<proteinExistence type="predicted"/>
<evidence type="ECO:0000259" key="1">
    <source>
        <dbReference type="Pfam" id="PF00144"/>
    </source>
</evidence>
<dbReference type="PANTHER" id="PTHR46825:SF7">
    <property type="entry name" value="D-ALANYL-D-ALANINE CARBOXYPEPTIDASE"/>
    <property type="match status" value="1"/>
</dbReference>
<dbReference type="SUPFAM" id="SSF56601">
    <property type="entry name" value="beta-lactamase/transpeptidase-like"/>
    <property type="match status" value="1"/>
</dbReference>
<feature type="domain" description="Beta-lactamase-related" evidence="1">
    <location>
        <begin position="17"/>
        <end position="318"/>
    </location>
</feature>
<comment type="caution">
    <text evidence="3">The sequence shown here is derived from an EMBL/GenBank/DDBJ whole genome shotgun (WGS) entry which is preliminary data.</text>
</comment>
<dbReference type="InterPro" id="IPR056008">
    <property type="entry name" value="DUF7586"/>
</dbReference>
<dbReference type="Proteomes" id="UP001183643">
    <property type="component" value="Unassembled WGS sequence"/>
</dbReference>
<accession>A0AAE3YU51</accession>
<dbReference type="PANTHER" id="PTHR46825">
    <property type="entry name" value="D-ALANYL-D-ALANINE-CARBOXYPEPTIDASE/ENDOPEPTIDASE AMPH"/>
    <property type="match status" value="1"/>
</dbReference>
<organism evidence="3 4">
    <name type="scientific">Catenuloplanes atrovinosus</name>
    <dbReference type="NCBI Taxonomy" id="137266"/>
    <lineage>
        <taxon>Bacteria</taxon>
        <taxon>Bacillati</taxon>
        <taxon>Actinomycetota</taxon>
        <taxon>Actinomycetes</taxon>
        <taxon>Micromonosporales</taxon>
        <taxon>Micromonosporaceae</taxon>
        <taxon>Catenuloplanes</taxon>
    </lineage>
</organism>
<dbReference type="Pfam" id="PF00144">
    <property type="entry name" value="Beta-lactamase"/>
    <property type="match status" value="1"/>
</dbReference>
<reference evidence="3" key="1">
    <citation type="submission" date="2023-07" db="EMBL/GenBank/DDBJ databases">
        <title>Sequencing the genomes of 1000 actinobacteria strains.</title>
        <authorList>
            <person name="Klenk H.-P."/>
        </authorList>
    </citation>
    <scope>NUCLEOTIDE SEQUENCE</scope>
    <source>
        <strain evidence="3">DSM 44707</strain>
    </source>
</reference>
<evidence type="ECO:0000313" key="4">
    <source>
        <dbReference type="Proteomes" id="UP001183643"/>
    </source>
</evidence>
<sequence length="445" mass="48546">MSLLSLLPETSRRVTEIVTSAQSAGRVPSLVLGVVRDRALVCFTGAGEQPRPDAKTQYRIGPITKTMTAAMVLQLRDEGAFSLDDLVYRHLPGTSIGGVTLRQLLAHVAGLQREPDGDWWERTTGGDVDRLVEGLSFEKIAWPPYRTYHYSHLAYGVLGAVLQRVTGETWPSLLAKRVIDPLGMKRTTYHPVEPFARGYVVHPWHHTLSEEPRPDAGAMAPAGQLWSTVTDLAKWAAFLADPVPTVLSRETVAEMCAPVAISDLESWTHGHGLGVELYRVGERVFTGHSGSMPGYAAQLTVHRPTRTGVVAFANAYTMPTPGGLRAVSTDALTAVLDLEPPLPRPWRAPGTPPPADAEPLCGRWWWMGREYEVSWHGEAAELRMTCVTLPGRDAWHFRREPEGRWRGQTGSNAGEILRPIADDAGAVSALDIATAVFTRAAPAAP</sequence>
<dbReference type="AlphaFoldDB" id="A0AAE3YU51"/>
<protein>
    <submittedName>
        <fullName evidence="3">CubicO group peptidase (Beta-lactamase class C family)</fullName>
    </submittedName>
</protein>
<evidence type="ECO:0000313" key="3">
    <source>
        <dbReference type="EMBL" id="MDR7277926.1"/>
    </source>
</evidence>
<feature type="domain" description="DUF7586" evidence="2">
    <location>
        <begin position="354"/>
        <end position="439"/>
    </location>
</feature>